<name>A0A1G7A657_9PROT</name>
<protein>
    <submittedName>
        <fullName evidence="1">Flagellar protein FlaF</fullName>
    </submittedName>
</protein>
<accession>A0A1G7A657</accession>
<sequence>MTEQNGYMAIKDVAGGLTKIAIALSSAHQDGNQEDLDAALQANVWVWTGIKTTLAGEGSPLPQEVRDNLRQLSQFVTRTCAGRKDPLTEEDLMTLVNTNLQISEGLLEGFERPESA</sequence>
<dbReference type="Proteomes" id="UP000199412">
    <property type="component" value="Unassembled WGS sequence"/>
</dbReference>
<gene>
    <name evidence="1" type="ORF">SAMN05421720_103192</name>
</gene>
<organism evidence="1 2">
    <name type="scientific">Rhodospira trueperi</name>
    <dbReference type="NCBI Taxonomy" id="69960"/>
    <lineage>
        <taxon>Bacteria</taxon>
        <taxon>Pseudomonadati</taxon>
        <taxon>Pseudomonadota</taxon>
        <taxon>Alphaproteobacteria</taxon>
        <taxon>Rhodospirillales</taxon>
        <taxon>Rhodospirillaceae</taxon>
        <taxon>Rhodospira</taxon>
    </lineage>
</organism>
<dbReference type="GO" id="GO:0044781">
    <property type="term" value="P:bacterial-type flagellum organization"/>
    <property type="evidence" value="ECO:0007669"/>
    <property type="project" value="InterPro"/>
</dbReference>
<keyword evidence="1" id="KW-0282">Flagellum</keyword>
<dbReference type="EMBL" id="FNAP01000003">
    <property type="protein sequence ID" value="SDE10251.1"/>
    <property type="molecule type" value="Genomic_DNA"/>
</dbReference>
<dbReference type="InterPro" id="IPR010845">
    <property type="entry name" value="FlaF"/>
</dbReference>
<proteinExistence type="predicted"/>
<dbReference type="AlphaFoldDB" id="A0A1G7A657"/>
<dbReference type="OrthoDB" id="7358954at2"/>
<dbReference type="Pfam" id="PF07309">
    <property type="entry name" value="FlaF"/>
    <property type="match status" value="1"/>
</dbReference>
<evidence type="ECO:0000313" key="2">
    <source>
        <dbReference type="Proteomes" id="UP000199412"/>
    </source>
</evidence>
<keyword evidence="1" id="KW-0966">Cell projection</keyword>
<dbReference type="RefSeq" id="WP_092783777.1">
    <property type="nucleotide sequence ID" value="NZ_FNAP01000003.1"/>
</dbReference>
<evidence type="ECO:0000313" key="1">
    <source>
        <dbReference type="EMBL" id="SDE10251.1"/>
    </source>
</evidence>
<keyword evidence="2" id="KW-1185">Reference proteome</keyword>
<reference evidence="1 2" key="1">
    <citation type="submission" date="2016-10" db="EMBL/GenBank/DDBJ databases">
        <authorList>
            <person name="de Groot N.N."/>
        </authorList>
    </citation>
    <scope>NUCLEOTIDE SEQUENCE [LARGE SCALE GENOMIC DNA]</scope>
    <source>
        <strain evidence="1 2">ATCC 700224</strain>
    </source>
</reference>
<dbReference type="STRING" id="69960.SAMN05421720_103192"/>
<keyword evidence="1" id="KW-0969">Cilium</keyword>